<feature type="compositionally biased region" description="Low complexity" evidence="3">
    <location>
        <begin position="290"/>
        <end position="306"/>
    </location>
</feature>
<dbReference type="SUPFAM" id="SSF52540">
    <property type="entry name" value="P-loop containing nucleoside triphosphate hydrolases"/>
    <property type="match status" value="1"/>
</dbReference>
<reference evidence="5" key="1">
    <citation type="submission" date="2021-01" db="EMBL/GenBank/DDBJ databases">
        <title>Whole genome shotgun sequence of Planobispora takensis NBRC 109077.</title>
        <authorList>
            <person name="Komaki H."/>
            <person name="Tamura T."/>
        </authorList>
    </citation>
    <scope>NUCLEOTIDE SEQUENCE</scope>
    <source>
        <strain evidence="5">NBRC 109077</strain>
    </source>
</reference>
<dbReference type="InterPro" id="IPR003593">
    <property type="entry name" value="AAA+_ATPase"/>
</dbReference>
<organism evidence="5 6">
    <name type="scientific">Planobispora takensis</name>
    <dbReference type="NCBI Taxonomy" id="1367882"/>
    <lineage>
        <taxon>Bacteria</taxon>
        <taxon>Bacillati</taxon>
        <taxon>Actinomycetota</taxon>
        <taxon>Actinomycetes</taxon>
        <taxon>Streptosporangiales</taxon>
        <taxon>Streptosporangiaceae</taxon>
        <taxon>Planobispora</taxon>
    </lineage>
</organism>
<keyword evidence="2" id="KW-0067">ATP-binding</keyword>
<dbReference type="RefSeq" id="WP_203875190.1">
    <property type="nucleotide sequence ID" value="NZ_BOOK01000018.1"/>
</dbReference>
<feature type="region of interest" description="Disordered" evidence="3">
    <location>
        <begin position="290"/>
        <end position="312"/>
    </location>
</feature>
<keyword evidence="6" id="KW-1185">Reference proteome</keyword>
<sequence length="312" mass="33916">MNVEVRDLRVDYGEVRAVDGMTFSLGEGKIYGLLGRNGSGKTTLMSVLAGFRRQSGGTVRVGGRPVFENGKVTGEICLIRDAGETIDIDKVDDALYFAEWLRPRWDAAYANELLERFGLRRKMSVKAMSKGQRSALGVVVGLASRSPLTMFDESYLGMDAPSRYAFYDALLADFMAHPRTIILSTHLIEEYSPLFEEVMIIDRGRLVVREESQTLLARGTAVTGPADRVAEFTAGLTVLNTRRLGPTASATVYGDLDEARRRKAREAGLELGPIAMQDLFVHLTEPSGDAARAVPAGDAAAPHGADQSGDAR</sequence>
<dbReference type="Pfam" id="PF00005">
    <property type="entry name" value="ABC_tran"/>
    <property type="match status" value="1"/>
</dbReference>
<dbReference type="PROSITE" id="PS50893">
    <property type="entry name" value="ABC_TRANSPORTER_2"/>
    <property type="match status" value="1"/>
</dbReference>
<evidence type="ECO:0000256" key="2">
    <source>
        <dbReference type="ARBA" id="ARBA00022840"/>
    </source>
</evidence>
<feature type="domain" description="ABC transporter" evidence="4">
    <location>
        <begin position="3"/>
        <end position="228"/>
    </location>
</feature>
<protein>
    <submittedName>
        <fullName evidence="5">ABC transporter</fullName>
    </submittedName>
</protein>
<dbReference type="InterPro" id="IPR003439">
    <property type="entry name" value="ABC_transporter-like_ATP-bd"/>
</dbReference>
<dbReference type="GO" id="GO:0016887">
    <property type="term" value="F:ATP hydrolysis activity"/>
    <property type="evidence" value="ECO:0007669"/>
    <property type="project" value="InterPro"/>
</dbReference>
<accession>A0A8J3SXZ0</accession>
<gene>
    <name evidence="5" type="ORF">Pta02_27910</name>
</gene>
<dbReference type="CDD" id="cd03230">
    <property type="entry name" value="ABC_DR_subfamily_A"/>
    <property type="match status" value="1"/>
</dbReference>
<evidence type="ECO:0000313" key="6">
    <source>
        <dbReference type="Proteomes" id="UP000634476"/>
    </source>
</evidence>
<keyword evidence="1" id="KW-0547">Nucleotide-binding</keyword>
<dbReference type="PANTHER" id="PTHR43158:SF5">
    <property type="entry name" value="ABC TRANSPORTER, ATP-BINDING PROTEIN"/>
    <property type="match status" value="1"/>
</dbReference>
<dbReference type="GO" id="GO:0005524">
    <property type="term" value="F:ATP binding"/>
    <property type="evidence" value="ECO:0007669"/>
    <property type="project" value="UniProtKB-KW"/>
</dbReference>
<evidence type="ECO:0000256" key="1">
    <source>
        <dbReference type="ARBA" id="ARBA00022741"/>
    </source>
</evidence>
<dbReference type="SMART" id="SM00382">
    <property type="entry name" value="AAA"/>
    <property type="match status" value="1"/>
</dbReference>
<name>A0A8J3SXZ0_9ACTN</name>
<dbReference type="AlphaFoldDB" id="A0A8J3SXZ0"/>
<dbReference type="PANTHER" id="PTHR43158">
    <property type="entry name" value="SKFA PEPTIDE EXPORT ATP-BINDING PROTEIN SKFE"/>
    <property type="match status" value="1"/>
</dbReference>
<evidence type="ECO:0000256" key="3">
    <source>
        <dbReference type="SAM" id="MobiDB-lite"/>
    </source>
</evidence>
<dbReference type="InterPro" id="IPR027417">
    <property type="entry name" value="P-loop_NTPase"/>
</dbReference>
<dbReference type="EMBL" id="BOOK01000018">
    <property type="protein sequence ID" value="GII00783.1"/>
    <property type="molecule type" value="Genomic_DNA"/>
</dbReference>
<evidence type="ECO:0000259" key="4">
    <source>
        <dbReference type="PROSITE" id="PS50893"/>
    </source>
</evidence>
<evidence type="ECO:0000313" key="5">
    <source>
        <dbReference type="EMBL" id="GII00783.1"/>
    </source>
</evidence>
<dbReference type="PROSITE" id="PS00211">
    <property type="entry name" value="ABC_TRANSPORTER_1"/>
    <property type="match status" value="1"/>
</dbReference>
<dbReference type="Proteomes" id="UP000634476">
    <property type="component" value="Unassembled WGS sequence"/>
</dbReference>
<dbReference type="Gene3D" id="3.40.50.300">
    <property type="entry name" value="P-loop containing nucleotide triphosphate hydrolases"/>
    <property type="match status" value="1"/>
</dbReference>
<dbReference type="InterPro" id="IPR017871">
    <property type="entry name" value="ABC_transporter-like_CS"/>
</dbReference>
<comment type="caution">
    <text evidence="5">The sequence shown here is derived from an EMBL/GenBank/DDBJ whole genome shotgun (WGS) entry which is preliminary data.</text>
</comment>
<proteinExistence type="predicted"/>